<sequence length="39" mass="4249">MIISATKSRPAKPRATPRIPAPARIFATGIPMTPRTVYI</sequence>
<proteinExistence type="predicted"/>
<evidence type="ECO:0000313" key="2">
    <source>
        <dbReference type="Proteomes" id="UP000031847"/>
    </source>
</evidence>
<dbReference type="AlphaFoldDB" id="A0A0B8QZI1"/>
<evidence type="ECO:0000313" key="1">
    <source>
        <dbReference type="EMBL" id="GAM80338.1"/>
    </source>
</evidence>
<dbReference type="EMBL" id="BBSI01000022">
    <property type="protein sequence ID" value="GAM80338.1"/>
    <property type="molecule type" value="Genomic_DNA"/>
</dbReference>
<name>A0A0B8QZI1_LACLL</name>
<comment type="caution">
    <text evidence="1">The sequence shown here is derived from an EMBL/GenBank/DDBJ whole genome shotgun (WGS) entry which is preliminary data.</text>
</comment>
<organism evidence="1 2">
    <name type="scientific">Lactococcus lactis subsp. lactis</name>
    <name type="common">Streptococcus lactis</name>
    <dbReference type="NCBI Taxonomy" id="1360"/>
    <lineage>
        <taxon>Bacteria</taxon>
        <taxon>Bacillati</taxon>
        <taxon>Bacillota</taxon>
        <taxon>Bacilli</taxon>
        <taxon>Lactobacillales</taxon>
        <taxon>Streptococcaceae</taxon>
        <taxon>Lactococcus</taxon>
    </lineage>
</organism>
<gene>
    <name evidence="1" type="ORF">JCM5805K_1449</name>
</gene>
<reference evidence="1 2" key="1">
    <citation type="submission" date="2015-01" db="EMBL/GenBank/DDBJ databases">
        <title>Lactococcus lactis subsp.lactis JCM 5805 whole genome shotgun sequence.</title>
        <authorList>
            <person name="Fujii T."/>
            <person name="Tomita Y."/>
            <person name="Ikushima S."/>
            <person name="Fujiwara D."/>
        </authorList>
    </citation>
    <scope>NUCLEOTIDE SEQUENCE [LARGE SCALE GENOMIC DNA]</scope>
    <source>
        <strain evidence="1 2">JCM 5805</strain>
    </source>
</reference>
<dbReference type="Proteomes" id="UP000031847">
    <property type="component" value="Unassembled WGS sequence"/>
</dbReference>
<accession>A0A0B8QZI1</accession>
<protein>
    <submittedName>
        <fullName evidence="1">Uncharacterized protein</fullName>
    </submittedName>
</protein>